<evidence type="ECO:0000313" key="4">
    <source>
        <dbReference type="Proteomes" id="UP000539075"/>
    </source>
</evidence>
<dbReference type="EMBL" id="JACHGO010000003">
    <property type="protein sequence ID" value="MBB5143327.1"/>
    <property type="molecule type" value="Genomic_DNA"/>
</dbReference>
<keyword evidence="2" id="KW-1133">Transmembrane helix</keyword>
<dbReference type="RefSeq" id="WP_183718725.1">
    <property type="nucleotide sequence ID" value="NZ_JACHGO010000003.1"/>
</dbReference>
<sequence length="352" mass="37866">MQNIPLGLFYWQWASNILSIGMSAAAALPVIMALTLLAGRRGNARMCIMGTQRLTRLALGLGLLGPLLTAADLAGTLISLGGSLNGMTLWDDAVLPYTTTVLAWVGGLCCLWVVAYMDKSSPLTAGLPDEDAAASKSGKGHSLRKGRRNPAPIEGSGTYDQLDGEAMRSRMFLYLLAGVCFFAAHALPNWSFSGPPQGMEWGRMVSAVLGTATHNYFTSFAPAGALALLSISVFYSGRARSSAATPDSFPAAVDLEKAVRWCALWALIGYIPRCIDRWGLFIGFSFSGQGLPDWLMPQITGLVPLTLAVACWAILFTLRSRLQVLWLNWLALALLAIRQSLPFITYLLKSTA</sequence>
<protein>
    <recommendedName>
        <fullName evidence="5">Spidroin-2</fullName>
    </recommendedName>
</protein>
<feature type="transmembrane region" description="Helical" evidence="2">
    <location>
        <begin position="171"/>
        <end position="192"/>
    </location>
</feature>
<name>A0A7W8FH06_9BACT</name>
<evidence type="ECO:0000256" key="2">
    <source>
        <dbReference type="SAM" id="Phobius"/>
    </source>
</evidence>
<evidence type="ECO:0008006" key="5">
    <source>
        <dbReference type="Google" id="ProtNLM"/>
    </source>
</evidence>
<feature type="region of interest" description="Disordered" evidence="1">
    <location>
        <begin position="128"/>
        <end position="158"/>
    </location>
</feature>
<feature type="transmembrane region" description="Helical" evidence="2">
    <location>
        <begin position="258"/>
        <end position="275"/>
    </location>
</feature>
<feature type="transmembrane region" description="Helical" evidence="2">
    <location>
        <begin position="94"/>
        <end position="115"/>
    </location>
</feature>
<feature type="transmembrane region" description="Helical" evidence="2">
    <location>
        <begin position="13"/>
        <end position="37"/>
    </location>
</feature>
<accession>A0A7W8FH06</accession>
<comment type="caution">
    <text evidence="3">The sequence shown here is derived from an EMBL/GenBank/DDBJ whole genome shotgun (WGS) entry which is preliminary data.</text>
</comment>
<keyword evidence="4" id="KW-1185">Reference proteome</keyword>
<dbReference type="AlphaFoldDB" id="A0A7W8FH06"/>
<evidence type="ECO:0000313" key="3">
    <source>
        <dbReference type="EMBL" id="MBB5143327.1"/>
    </source>
</evidence>
<organism evidence="3 4">
    <name type="scientific">Desulfovibrio intestinalis</name>
    <dbReference type="NCBI Taxonomy" id="58621"/>
    <lineage>
        <taxon>Bacteria</taxon>
        <taxon>Pseudomonadati</taxon>
        <taxon>Thermodesulfobacteriota</taxon>
        <taxon>Desulfovibrionia</taxon>
        <taxon>Desulfovibrionales</taxon>
        <taxon>Desulfovibrionaceae</taxon>
        <taxon>Desulfovibrio</taxon>
    </lineage>
</organism>
<feature type="transmembrane region" description="Helical" evidence="2">
    <location>
        <begin position="325"/>
        <end position="348"/>
    </location>
</feature>
<proteinExistence type="predicted"/>
<reference evidence="3 4" key="1">
    <citation type="submission" date="2020-08" db="EMBL/GenBank/DDBJ databases">
        <title>Genomic Encyclopedia of Type Strains, Phase IV (KMG-IV): sequencing the most valuable type-strain genomes for metagenomic binning, comparative biology and taxonomic classification.</title>
        <authorList>
            <person name="Goeker M."/>
        </authorList>
    </citation>
    <scope>NUCLEOTIDE SEQUENCE [LARGE SCALE GENOMIC DNA]</scope>
    <source>
        <strain evidence="3 4">DSM 11275</strain>
    </source>
</reference>
<keyword evidence="2" id="KW-0472">Membrane</keyword>
<gene>
    <name evidence="3" type="ORF">HNQ38_001415</name>
</gene>
<feature type="transmembrane region" description="Helical" evidence="2">
    <location>
        <begin position="57"/>
        <end position="82"/>
    </location>
</feature>
<evidence type="ECO:0000256" key="1">
    <source>
        <dbReference type="SAM" id="MobiDB-lite"/>
    </source>
</evidence>
<feature type="transmembrane region" description="Helical" evidence="2">
    <location>
        <begin position="216"/>
        <end position="237"/>
    </location>
</feature>
<feature type="transmembrane region" description="Helical" evidence="2">
    <location>
        <begin position="295"/>
        <end position="318"/>
    </location>
</feature>
<feature type="compositionally biased region" description="Basic residues" evidence="1">
    <location>
        <begin position="138"/>
        <end position="148"/>
    </location>
</feature>
<keyword evidence="2" id="KW-0812">Transmembrane</keyword>
<dbReference type="Proteomes" id="UP000539075">
    <property type="component" value="Unassembled WGS sequence"/>
</dbReference>